<reference evidence="2" key="1">
    <citation type="submission" date="2019-02" db="EMBL/GenBank/DDBJ databases">
        <authorList>
            <person name="Gruber-Vodicka R. H."/>
            <person name="Seah K. B. B."/>
        </authorList>
    </citation>
    <scope>NUCLEOTIDE SEQUENCE</scope>
    <source>
        <strain evidence="2">BECK_BZ197</strain>
    </source>
</reference>
<organism evidence="2">
    <name type="scientific">Candidatus Kentrum sp. MB</name>
    <dbReference type="NCBI Taxonomy" id="2138164"/>
    <lineage>
        <taxon>Bacteria</taxon>
        <taxon>Pseudomonadati</taxon>
        <taxon>Pseudomonadota</taxon>
        <taxon>Gammaproteobacteria</taxon>
        <taxon>Candidatus Kentrum</taxon>
    </lineage>
</organism>
<evidence type="ECO:0000313" key="2">
    <source>
        <dbReference type="EMBL" id="VFK24020.1"/>
    </source>
</evidence>
<feature type="transmembrane region" description="Helical" evidence="1">
    <location>
        <begin position="164"/>
        <end position="188"/>
    </location>
</feature>
<dbReference type="AlphaFoldDB" id="A0A450X464"/>
<protein>
    <submittedName>
        <fullName evidence="2">Uncharacterized protein</fullName>
    </submittedName>
</protein>
<accession>A0A450X464</accession>
<keyword evidence="1" id="KW-0472">Membrane</keyword>
<feature type="transmembrane region" description="Helical" evidence="1">
    <location>
        <begin position="39"/>
        <end position="60"/>
    </location>
</feature>
<proteinExistence type="predicted"/>
<name>A0A450X464_9GAMM</name>
<feature type="transmembrane region" description="Helical" evidence="1">
    <location>
        <begin position="72"/>
        <end position="99"/>
    </location>
</feature>
<keyword evidence="1" id="KW-0812">Transmembrane</keyword>
<evidence type="ECO:0000256" key="1">
    <source>
        <dbReference type="SAM" id="Phobius"/>
    </source>
</evidence>
<sequence length="190" mass="21446">MPDYEGYVKSLEKIPEGVSKDYWSSFIDINRHQYNVGRVHLWISAALFGVYLAVFDKLFFGEISLDGYFPGISVESIVLSIVLLSSILAILAFGISLYAMPARRGYQPIPKKGWGEFSHAAYRLLKSGSNQVYASFLTNFIARIDHAFAYNVKTNRKRASLLRYAFYLLLASFSLAFSSFLIVTIIVIGR</sequence>
<dbReference type="EMBL" id="CAADFO010000007">
    <property type="protein sequence ID" value="VFK24020.1"/>
    <property type="molecule type" value="Genomic_DNA"/>
</dbReference>
<gene>
    <name evidence="2" type="ORF">BECKMB1821G_GA0114241_10076</name>
</gene>
<keyword evidence="1" id="KW-1133">Transmembrane helix</keyword>